<dbReference type="EMBL" id="JBIEKR010000013">
    <property type="protein sequence ID" value="MFG6274052.1"/>
    <property type="molecule type" value="Genomic_DNA"/>
</dbReference>
<evidence type="ECO:0000256" key="1">
    <source>
        <dbReference type="SAM" id="MobiDB-lite"/>
    </source>
</evidence>
<dbReference type="RefSeq" id="WP_113855196.1">
    <property type="nucleotide sequence ID" value="NZ_CP011940.1"/>
</dbReference>
<protein>
    <submittedName>
        <fullName evidence="2">Uncharacterized protein</fullName>
    </submittedName>
</protein>
<name>A0ABW7DT83_9FIRM</name>
<evidence type="ECO:0000313" key="2">
    <source>
        <dbReference type="EMBL" id="MFG6274052.1"/>
    </source>
</evidence>
<reference evidence="2 3" key="1">
    <citation type="submission" date="2024-10" db="EMBL/GenBank/DDBJ databases">
        <authorList>
            <person name="Sang B.-I."/>
            <person name="Prabhaharan D."/>
        </authorList>
    </citation>
    <scope>NUCLEOTIDE SEQUENCE [LARGE SCALE GENOMIC DNA]</scope>
    <source>
        <strain evidence="2 3">MH</strain>
    </source>
</reference>
<proteinExistence type="predicted"/>
<dbReference type="Proteomes" id="UP001605989">
    <property type="component" value="Unassembled WGS sequence"/>
</dbReference>
<feature type="compositionally biased region" description="Polar residues" evidence="1">
    <location>
        <begin position="57"/>
        <end position="84"/>
    </location>
</feature>
<organism evidence="2 3">
    <name type="scientific">Megasphaera hexanoica</name>
    <dbReference type="NCBI Taxonomy" id="1675036"/>
    <lineage>
        <taxon>Bacteria</taxon>
        <taxon>Bacillati</taxon>
        <taxon>Bacillota</taxon>
        <taxon>Negativicutes</taxon>
        <taxon>Veillonellales</taxon>
        <taxon>Veillonellaceae</taxon>
        <taxon>Megasphaera</taxon>
    </lineage>
</organism>
<feature type="region of interest" description="Disordered" evidence="1">
    <location>
        <begin position="13"/>
        <end position="84"/>
    </location>
</feature>
<sequence length="84" mass="8568">MCGHVGKAIGRVFGIGGSSTPSVQQADPVATTVNVGDDTGTTGEDEATKKAKKKKGFSSTQLNDWRSGLSSILGGETNNKNTLG</sequence>
<evidence type="ECO:0000313" key="3">
    <source>
        <dbReference type="Proteomes" id="UP001605989"/>
    </source>
</evidence>
<comment type="caution">
    <text evidence="2">The sequence shown here is derived from an EMBL/GenBank/DDBJ whole genome shotgun (WGS) entry which is preliminary data.</text>
</comment>
<feature type="compositionally biased region" description="Low complexity" evidence="1">
    <location>
        <begin position="29"/>
        <end position="42"/>
    </location>
</feature>
<accession>A0ABW7DT83</accession>
<gene>
    <name evidence="2" type="ORF">ACGTZG_12745</name>
</gene>
<keyword evidence="3" id="KW-1185">Reference proteome</keyword>